<feature type="domain" description="ABC3 transporter permease C-terminal" evidence="8">
    <location>
        <begin position="314"/>
        <end position="419"/>
    </location>
</feature>
<organism evidence="9 10">
    <name type="scientific">Halochromatium salexigens</name>
    <name type="common">Chromatium salexigens</name>
    <dbReference type="NCBI Taxonomy" id="49447"/>
    <lineage>
        <taxon>Bacteria</taxon>
        <taxon>Pseudomonadati</taxon>
        <taxon>Pseudomonadota</taxon>
        <taxon>Gammaproteobacteria</taxon>
        <taxon>Chromatiales</taxon>
        <taxon>Chromatiaceae</taxon>
        <taxon>Halochromatium</taxon>
    </lineage>
</organism>
<dbReference type="AlphaFoldDB" id="A0AAJ0UGY5"/>
<protein>
    <submittedName>
        <fullName evidence="9">ABC transporter permease</fullName>
    </submittedName>
</protein>
<feature type="transmembrane region" description="Helical" evidence="7">
    <location>
        <begin position="761"/>
        <end position="782"/>
    </location>
</feature>
<evidence type="ECO:0000256" key="3">
    <source>
        <dbReference type="ARBA" id="ARBA00022692"/>
    </source>
</evidence>
<dbReference type="Pfam" id="PF02687">
    <property type="entry name" value="FtsX"/>
    <property type="match status" value="2"/>
</dbReference>
<dbReference type="PANTHER" id="PTHR30287:SF1">
    <property type="entry name" value="INNER MEMBRANE PROTEIN"/>
    <property type="match status" value="1"/>
</dbReference>
<evidence type="ECO:0000313" key="10">
    <source>
        <dbReference type="Proteomes" id="UP001296967"/>
    </source>
</evidence>
<evidence type="ECO:0000256" key="2">
    <source>
        <dbReference type="ARBA" id="ARBA00022475"/>
    </source>
</evidence>
<evidence type="ECO:0000256" key="1">
    <source>
        <dbReference type="ARBA" id="ARBA00004651"/>
    </source>
</evidence>
<dbReference type="InterPro" id="IPR003838">
    <property type="entry name" value="ABC3_permease_C"/>
</dbReference>
<feature type="transmembrane region" description="Helical" evidence="7">
    <location>
        <begin position="400"/>
        <end position="424"/>
    </location>
</feature>
<accession>A0AAJ0UGY5</accession>
<feature type="transmembrane region" description="Helical" evidence="7">
    <location>
        <begin position="802"/>
        <end position="825"/>
    </location>
</feature>
<feature type="transmembrane region" description="Helical" evidence="7">
    <location>
        <begin position="475"/>
        <end position="499"/>
    </location>
</feature>
<feature type="transmembrane region" description="Helical" evidence="7">
    <location>
        <begin position="444"/>
        <end position="463"/>
    </location>
</feature>
<feature type="transmembrane region" description="Helical" evidence="7">
    <location>
        <begin position="358"/>
        <end position="380"/>
    </location>
</feature>
<evidence type="ECO:0000256" key="4">
    <source>
        <dbReference type="ARBA" id="ARBA00022989"/>
    </source>
</evidence>
<reference evidence="9" key="1">
    <citation type="submission" date="2017-05" db="EMBL/GenBank/DDBJ databases">
        <authorList>
            <person name="Imhoff J.F."/>
            <person name="Rahn T."/>
            <person name="Kuenzel S."/>
            <person name="Neulinger S.C."/>
        </authorList>
    </citation>
    <scope>NUCLEOTIDE SEQUENCE</scope>
    <source>
        <strain evidence="9">DSM 4395</strain>
    </source>
</reference>
<feature type="region of interest" description="Disordered" evidence="6">
    <location>
        <begin position="1"/>
        <end position="52"/>
    </location>
</feature>
<sequence length="883" mass="93729">MSDRGTDPALTSDTPPSSDGNYPPRADAEPLAAGNPQSDAAPPGQAPSQRPAAAGAAWRLAARLLRRDWRSGELYLLAGALILTVAAITAVGFFTDRIEAAMQRQGSELLAADLALEASTPIPAALADEANQRGLELARTLTFRSVVFADETSQLVQVKAVDDGYPLRGRLRLRERLGGAETEVPGGPPAGEVWIESRLLHVLGKQVGDRLTLGERALPMRQIIAYEPDRGGNIFQIAPRVMMAMADVEATGLVGEASRARHRLLIAGDADAVADYRDWLADRLPTNAELIDARNARPEFESAVDRASRFLHLAALTTLLVAGAAMALASRRLVERQTDAVAVMRCLGAPRHLLTQIFALRLLLFGLIAGLLGVALGWLAQFGLAALLADWFDGALPPAGGAPALVGLGTGLVALAGFGLPPLLQLADVPPLRVLRRDLGPPKASVAISAAGAVGTLALLILWQAGDTSLAWKLLGGVAATVVALGLSAGLLVWLARLATNRARGVWRLGLAGLSRRPTASILSIVGLGLGILALLLLAVVRLDLLRSWQETLPEGAPNRFLINIQPSEVDALEAFLRDKGLDSSGLYPMIRGRLRAIGGEAVDPEAYDDPQAQRLAEREFNLSFAVQPQSDNEIVAGRWWAEVEAPGQFSVEEGIAETLGIDLGEELRFWVAGREVSAPVTSLRQVQWDSFNVNFFVIAPPALLAAEPATYVTSFYLPPGEEALATELIQAFPSVTLIDVGALLQQVQGIIRQGIQAVEYVFLFTLLAGLLVMYAGIQASLAVRRAEHGVLRALGAQRRQLLVALAVELTTAGLLAGLIASLFAELTGWVLARELFGLPFAFSPWLWIGGVLGSGLLVGAAGTLGTYRLLVRPPLSALRQSG</sequence>
<dbReference type="PANTHER" id="PTHR30287">
    <property type="entry name" value="MEMBRANE COMPONENT OF PREDICTED ABC SUPERFAMILY METABOLITE UPTAKE TRANSPORTER"/>
    <property type="match status" value="1"/>
</dbReference>
<proteinExistence type="predicted"/>
<keyword evidence="3 7" id="KW-0812">Transmembrane</keyword>
<evidence type="ECO:0000256" key="5">
    <source>
        <dbReference type="ARBA" id="ARBA00023136"/>
    </source>
</evidence>
<dbReference type="GO" id="GO:0005886">
    <property type="term" value="C:plasma membrane"/>
    <property type="evidence" value="ECO:0007669"/>
    <property type="project" value="UniProtKB-SubCell"/>
</dbReference>
<evidence type="ECO:0000259" key="8">
    <source>
        <dbReference type="Pfam" id="PF02687"/>
    </source>
</evidence>
<dbReference type="EMBL" id="NHSF01000061">
    <property type="protein sequence ID" value="MBK5931272.1"/>
    <property type="molecule type" value="Genomic_DNA"/>
</dbReference>
<evidence type="ECO:0000256" key="7">
    <source>
        <dbReference type="SAM" id="Phobius"/>
    </source>
</evidence>
<comment type="subcellular location">
    <subcellularLocation>
        <location evidence="1">Cell membrane</location>
        <topology evidence="1">Multi-pass membrane protein</topology>
    </subcellularLocation>
</comment>
<feature type="transmembrane region" description="Helical" evidence="7">
    <location>
        <begin position="74"/>
        <end position="94"/>
    </location>
</feature>
<feature type="compositionally biased region" description="Low complexity" evidence="6">
    <location>
        <begin position="40"/>
        <end position="52"/>
    </location>
</feature>
<feature type="compositionally biased region" description="Polar residues" evidence="6">
    <location>
        <begin position="9"/>
        <end position="20"/>
    </location>
</feature>
<feature type="transmembrane region" description="Helical" evidence="7">
    <location>
        <begin position="520"/>
        <end position="541"/>
    </location>
</feature>
<keyword evidence="10" id="KW-1185">Reference proteome</keyword>
<dbReference type="RefSeq" id="WP_242513450.1">
    <property type="nucleotide sequence ID" value="NZ_NHSF01000061.1"/>
</dbReference>
<comment type="caution">
    <text evidence="9">The sequence shown here is derived from an EMBL/GenBank/DDBJ whole genome shotgun (WGS) entry which is preliminary data.</text>
</comment>
<feature type="domain" description="ABC3 transporter permease C-terminal" evidence="8">
    <location>
        <begin position="763"/>
        <end position="871"/>
    </location>
</feature>
<evidence type="ECO:0000256" key="6">
    <source>
        <dbReference type="SAM" id="MobiDB-lite"/>
    </source>
</evidence>
<feature type="transmembrane region" description="Helical" evidence="7">
    <location>
        <begin position="310"/>
        <end position="329"/>
    </location>
</feature>
<keyword evidence="2" id="KW-1003">Cell membrane</keyword>
<gene>
    <name evidence="9" type="ORF">CCR82_12255</name>
</gene>
<feature type="transmembrane region" description="Helical" evidence="7">
    <location>
        <begin position="845"/>
        <end position="871"/>
    </location>
</feature>
<evidence type="ECO:0000313" key="9">
    <source>
        <dbReference type="EMBL" id="MBK5931272.1"/>
    </source>
</evidence>
<name>A0AAJ0UGY5_HALSE</name>
<dbReference type="InterPro" id="IPR038766">
    <property type="entry name" value="Membrane_comp_ABC_pdt"/>
</dbReference>
<keyword evidence="4 7" id="KW-1133">Transmembrane helix</keyword>
<dbReference type="Proteomes" id="UP001296967">
    <property type="component" value="Unassembled WGS sequence"/>
</dbReference>
<keyword evidence="5 7" id="KW-0472">Membrane</keyword>
<reference evidence="9" key="2">
    <citation type="journal article" date="2020" name="Microorganisms">
        <title>Osmotic Adaptation and Compatible Solute Biosynthesis of Phototrophic Bacteria as Revealed from Genome Analyses.</title>
        <authorList>
            <person name="Imhoff J.F."/>
            <person name="Rahn T."/>
            <person name="Kunzel S."/>
            <person name="Keller A."/>
            <person name="Neulinger S.C."/>
        </authorList>
    </citation>
    <scope>NUCLEOTIDE SEQUENCE</scope>
    <source>
        <strain evidence="9">DSM 4395</strain>
    </source>
</reference>